<dbReference type="AlphaFoldDB" id="A0A837G0S8"/>
<evidence type="ECO:0000313" key="5">
    <source>
        <dbReference type="EMBL" id="NOJ24225.1"/>
    </source>
</evidence>
<feature type="domain" description="Tyr recombinase" evidence="3">
    <location>
        <begin position="150"/>
        <end position="356"/>
    </location>
</feature>
<proteinExistence type="predicted"/>
<dbReference type="SUPFAM" id="SSF47823">
    <property type="entry name" value="lambda integrase-like, N-terminal domain"/>
    <property type="match status" value="1"/>
</dbReference>
<dbReference type="SUPFAM" id="SSF56349">
    <property type="entry name" value="DNA breaking-rejoining enzymes"/>
    <property type="match status" value="1"/>
</dbReference>
<dbReference type="EMBL" id="JXXR01000040">
    <property type="protein sequence ID" value="KJY66420.1"/>
    <property type="molecule type" value="Genomic_DNA"/>
</dbReference>
<dbReference type="GO" id="GO:0015074">
    <property type="term" value="P:DNA integration"/>
    <property type="evidence" value="ECO:0007669"/>
    <property type="project" value="InterPro"/>
</dbReference>
<organism evidence="4">
    <name type="scientific">Vibrio coralliilyticus</name>
    <dbReference type="NCBI Taxonomy" id="190893"/>
    <lineage>
        <taxon>Bacteria</taxon>
        <taxon>Pseudomonadati</taxon>
        <taxon>Pseudomonadota</taxon>
        <taxon>Gammaproteobacteria</taxon>
        <taxon>Vibrionales</taxon>
        <taxon>Vibrionaceae</taxon>
        <taxon>Vibrio</taxon>
    </lineage>
</organism>
<dbReference type="GO" id="GO:0003677">
    <property type="term" value="F:DNA binding"/>
    <property type="evidence" value="ECO:0007669"/>
    <property type="project" value="UniProtKB-KW"/>
</dbReference>
<accession>A0A837G0S8</accession>
<keyword evidence="2" id="KW-0233">DNA recombination</keyword>
<dbReference type="InterPro" id="IPR002104">
    <property type="entry name" value="Integrase_catalytic"/>
</dbReference>
<comment type="caution">
    <text evidence="4">The sequence shown here is derived from an EMBL/GenBank/DDBJ whole genome shotgun (WGS) entry which is preliminary data.</text>
</comment>
<reference evidence="4" key="1">
    <citation type="journal article" date="2015" name="BMC Genomics">
        <title>Genome mining reveals unlocked bioactive potential of marine Gram-negative bacteria.</title>
        <authorList>
            <person name="Machado H."/>
            <person name="Sonnenschein E.C."/>
            <person name="Melchiorsen J."/>
            <person name="Gram L."/>
        </authorList>
    </citation>
    <scope>NUCLEOTIDE SEQUENCE</scope>
    <source>
        <strain evidence="4">S2052</strain>
    </source>
</reference>
<dbReference type="InterPro" id="IPR010998">
    <property type="entry name" value="Integrase_recombinase_N"/>
</dbReference>
<reference evidence="5 6" key="2">
    <citation type="submission" date="2019-09" db="EMBL/GenBank/DDBJ databases">
        <title>Draft genome sequencing and comparative genomics of hatchery-associated Vibrios.</title>
        <authorList>
            <person name="Kehlet-Delgado H."/>
            <person name="Mueller R.S."/>
        </authorList>
    </citation>
    <scope>NUCLEOTIDE SEQUENCE [LARGE SCALE GENOMIC DNA]</scope>
    <source>
        <strain evidence="5 6">09-121-3</strain>
    </source>
</reference>
<dbReference type="Proteomes" id="UP000576645">
    <property type="component" value="Unassembled WGS sequence"/>
</dbReference>
<evidence type="ECO:0000259" key="3">
    <source>
        <dbReference type="PROSITE" id="PS51898"/>
    </source>
</evidence>
<evidence type="ECO:0000256" key="1">
    <source>
        <dbReference type="ARBA" id="ARBA00023125"/>
    </source>
</evidence>
<dbReference type="Pfam" id="PF00589">
    <property type="entry name" value="Phage_integrase"/>
    <property type="match status" value="1"/>
</dbReference>
<dbReference type="EMBL" id="VTXP01000008">
    <property type="protein sequence ID" value="NOJ24225.1"/>
    <property type="molecule type" value="Genomic_DNA"/>
</dbReference>
<gene>
    <name evidence="5" type="ORF">F0238_15935</name>
    <name evidence="4" type="ORF">TW71_24800</name>
</gene>
<dbReference type="PANTHER" id="PTHR34605">
    <property type="entry name" value="PHAGE_INTEGRASE DOMAIN-CONTAINING PROTEIN"/>
    <property type="match status" value="1"/>
</dbReference>
<keyword evidence="1" id="KW-0238">DNA-binding</keyword>
<dbReference type="Gene3D" id="1.10.150.130">
    <property type="match status" value="1"/>
</dbReference>
<dbReference type="PROSITE" id="PS51898">
    <property type="entry name" value="TYR_RECOMBINASE"/>
    <property type="match status" value="1"/>
</dbReference>
<evidence type="ECO:0000256" key="2">
    <source>
        <dbReference type="ARBA" id="ARBA00023172"/>
    </source>
</evidence>
<dbReference type="InterPro" id="IPR011010">
    <property type="entry name" value="DNA_brk_join_enz"/>
</dbReference>
<name>A0A837G0S8_9VIBR</name>
<evidence type="ECO:0000313" key="4">
    <source>
        <dbReference type="EMBL" id="KJY66420.1"/>
    </source>
</evidence>
<dbReference type="Gene3D" id="1.10.443.10">
    <property type="entry name" value="Intergrase catalytic core"/>
    <property type="match status" value="1"/>
</dbReference>
<dbReference type="GO" id="GO:0006310">
    <property type="term" value="P:DNA recombination"/>
    <property type="evidence" value="ECO:0007669"/>
    <property type="project" value="UniProtKB-KW"/>
</dbReference>
<dbReference type="InterPro" id="IPR013762">
    <property type="entry name" value="Integrase-like_cat_sf"/>
</dbReference>
<sequence length="361" mass="41408">MTDLTPFPPLEHLEPDEFADLVRKAIKRDPQAGAHPAIQSAISHFQDEFVRRQGEWQPATLQRLRNAWNVFVRWCTHQGIPALPARHQDVERYLIERCNELHRNTLKVHLWAIGKTHVISGLPNPCAHRYVKAQMAQITHQKVRERERIEQAPAFRESDLDRLTELWSATRSVTQQRDLMIVSLAYETLLRKNNLEQMKVGDIEFCQDGSALITIPFSKTNHSGRDDVRWISPQVASQVHAYLQLPNIDADPQCFLLQRVKRSGKAIDPESHNALNGHHPVSEKLISRVFERAWKALNHETGPRYTGHSARVGAAQDLLQEGYSTLQVMQAGGWSSEKMVLRYGRHLHAHTSAMAQKRRRS</sequence>
<dbReference type="RefSeq" id="WP_045987582.1">
    <property type="nucleotide sequence ID" value="NZ_VTXP01000008.1"/>
</dbReference>
<dbReference type="PANTHER" id="PTHR34605:SF4">
    <property type="entry name" value="DNA ADENINE METHYLTRANSFERASE"/>
    <property type="match status" value="1"/>
</dbReference>
<evidence type="ECO:0000313" key="6">
    <source>
        <dbReference type="Proteomes" id="UP000576645"/>
    </source>
</evidence>
<protein>
    <submittedName>
        <fullName evidence="4 5">Integrase</fullName>
    </submittedName>
</protein>
<dbReference type="InterPro" id="IPR052925">
    <property type="entry name" value="Phage_Integrase-like_Recomb"/>
</dbReference>